<sequence>MAWWCSIFQPICRIFRYLITGRSTQTHRALRSLTEPTSTPPLSKREIPPAPISSRARDLRFHPSSRIFTFSISTFMARQSKWNAWTTGERDYANFRPRRSKSHGFFSLKTGLAEFA</sequence>
<feature type="region of interest" description="Disordered" evidence="1">
    <location>
        <begin position="33"/>
        <end position="58"/>
    </location>
</feature>
<organism evidence="2 3">
    <name type="scientific">Araneus ventricosus</name>
    <name type="common">Orbweaver spider</name>
    <name type="synonym">Epeira ventricosa</name>
    <dbReference type="NCBI Taxonomy" id="182803"/>
    <lineage>
        <taxon>Eukaryota</taxon>
        <taxon>Metazoa</taxon>
        <taxon>Ecdysozoa</taxon>
        <taxon>Arthropoda</taxon>
        <taxon>Chelicerata</taxon>
        <taxon>Arachnida</taxon>
        <taxon>Araneae</taxon>
        <taxon>Araneomorphae</taxon>
        <taxon>Entelegynae</taxon>
        <taxon>Araneoidea</taxon>
        <taxon>Araneidae</taxon>
        <taxon>Araneus</taxon>
    </lineage>
</organism>
<accession>A0A4Y2UXL6</accession>
<name>A0A4Y2UXL6_ARAVE</name>
<proteinExistence type="predicted"/>
<evidence type="ECO:0000313" key="2">
    <source>
        <dbReference type="EMBL" id="GBO17765.1"/>
    </source>
</evidence>
<keyword evidence="3" id="KW-1185">Reference proteome</keyword>
<reference evidence="2 3" key="1">
    <citation type="journal article" date="2019" name="Sci. Rep.">
        <title>Orb-weaving spider Araneus ventricosus genome elucidates the spidroin gene catalogue.</title>
        <authorList>
            <person name="Kono N."/>
            <person name="Nakamura H."/>
            <person name="Ohtoshi R."/>
            <person name="Moran D.A.P."/>
            <person name="Shinohara A."/>
            <person name="Yoshida Y."/>
            <person name="Fujiwara M."/>
            <person name="Mori M."/>
            <person name="Tomita M."/>
            <person name="Arakawa K."/>
        </authorList>
    </citation>
    <scope>NUCLEOTIDE SEQUENCE [LARGE SCALE GENOMIC DNA]</scope>
</reference>
<dbReference type="AlphaFoldDB" id="A0A4Y2UXL6"/>
<dbReference type="EMBL" id="BGPR01041494">
    <property type="protein sequence ID" value="GBO17765.1"/>
    <property type="molecule type" value="Genomic_DNA"/>
</dbReference>
<gene>
    <name evidence="2" type="ORF">AVEN_115665_1</name>
</gene>
<evidence type="ECO:0000256" key="1">
    <source>
        <dbReference type="SAM" id="MobiDB-lite"/>
    </source>
</evidence>
<dbReference type="Proteomes" id="UP000499080">
    <property type="component" value="Unassembled WGS sequence"/>
</dbReference>
<comment type="caution">
    <text evidence="2">The sequence shown here is derived from an EMBL/GenBank/DDBJ whole genome shotgun (WGS) entry which is preliminary data.</text>
</comment>
<evidence type="ECO:0000313" key="3">
    <source>
        <dbReference type="Proteomes" id="UP000499080"/>
    </source>
</evidence>
<protein>
    <submittedName>
        <fullName evidence="2">Uncharacterized protein</fullName>
    </submittedName>
</protein>